<evidence type="ECO:0000313" key="6">
    <source>
        <dbReference type="EMBL" id="MYM75872.1"/>
    </source>
</evidence>
<dbReference type="AlphaFoldDB" id="A0A7X4H7T6"/>
<dbReference type="Gene3D" id="3.40.190.10">
    <property type="entry name" value="Periplasmic binding protein-like II"/>
    <property type="match status" value="2"/>
</dbReference>
<dbReference type="InterPro" id="IPR000847">
    <property type="entry name" value="LysR_HTH_N"/>
</dbReference>
<dbReference type="Proteomes" id="UP000469734">
    <property type="component" value="Unassembled WGS sequence"/>
</dbReference>
<dbReference type="PANTHER" id="PTHR30118:SF15">
    <property type="entry name" value="TRANSCRIPTIONAL REGULATORY PROTEIN"/>
    <property type="match status" value="1"/>
</dbReference>
<dbReference type="CDD" id="cd08417">
    <property type="entry name" value="PBP2_Nitroaromatics_like"/>
    <property type="match status" value="1"/>
</dbReference>
<evidence type="ECO:0000313" key="7">
    <source>
        <dbReference type="Proteomes" id="UP000469734"/>
    </source>
</evidence>
<dbReference type="InterPro" id="IPR037402">
    <property type="entry name" value="YidZ_PBP2"/>
</dbReference>
<evidence type="ECO:0000256" key="1">
    <source>
        <dbReference type="ARBA" id="ARBA00009437"/>
    </source>
</evidence>
<dbReference type="Gene3D" id="1.10.10.10">
    <property type="entry name" value="Winged helix-like DNA-binding domain superfamily/Winged helix DNA-binding domain"/>
    <property type="match status" value="1"/>
</dbReference>
<feature type="domain" description="HTH lysR-type" evidence="5">
    <location>
        <begin position="6"/>
        <end position="63"/>
    </location>
</feature>
<proteinExistence type="inferred from homology"/>
<name>A0A7X4H7T6_9BURK</name>
<dbReference type="InterPro" id="IPR050389">
    <property type="entry name" value="LysR-type_TF"/>
</dbReference>
<sequence length="314" mass="33874">MDFHGIDLNLLVAFDALMGERNVTRAANQVGVSQPAMSAALSRLRTLLGDPLFLRSADGLLPTQRARDLAEPVAQALRQIEAAMVEKPAFDAASATLTFNLGLPDYPSFVLLPTLLQALQTQAPGISLNVHAVNGRDDAVELLDAGAIDAAVGVPPSNADGRIKARPLLRDEFVTVLAHDHPAGQHGMDLDTYLSLQHVLVSPEGHLYGAVDHALAQQGRRRRLALTLPHMFAVPAVIAQTGMTATILKRVALHAQASHQLALFPPPLALPEIVFDLMWHRRSDTHPAQSWLREFIATQAAISCAENGTRASRR</sequence>
<comment type="similarity">
    <text evidence="1">Belongs to the LysR transcriptional regulatory family.</text>
</comment>
<evidence type="ECO:0000256" key="2">
    <source>
        <dbReference type="ARBA" id="ARBA00023015"/>
    </source>
</evidence>
<dbReference type="InterPro" id="IPR036388">
    <property type="entry name" value="WH-like_DNA-bd_sf"/>
</dbReference>
<dbReference type="InterPro" id="IPR005119">
    <property type="entry name" value="LysR_subst-bd"/>
</dbReference>
<dbReference type="PRINTS" id="PR00039">
    <property type="entry name" value="HTHLYSR"/>
</dbReference>
<protein>
    <submittedName>
        <fullName evidence="6">LysR family transcriptional regulator</fullName>
    </submittedName>
</protein>
<dbReference type="SUPFAM" id="SSF53850">
    <property type="entry name" value="Periplasmic binding protein-like II"/>
    <property type="match status" value="1"/>
</dbReference>
<dbReference type="EMBL" id="WWCR01000052">
    <property type="protein sequence ID" value="MYM75872.1"/>
    <property type="molecule type" value="Genomic_DNA"/>
</dbReference>
<organism evidence="6 7">
    <name type="scientific">Duganella margarita</name>
    <dbReference type="NCBI Taxonomy" id="2692170"/>
    <lineage>
        <taxon>Bacteria</taxon>
        <taxon>Pseudomonadati</taxon>
        <taxon>Pseudomonadota</taxon>
        <taxon>Betaproteobacteria</taxon>
        <taxon>Burkholderiales</taxon>
        <taxon>Oxalobacteraceae</taxon>
        <taxon>Telluria group</taxon>
        <taxon>Duganella</taxon>
    </lineage>
</organism>
<evidence type="ECO:0000256" key="3">
    <source>
        <dbReference type="ARBA" id="ARBA00023125"/>
    </source>
</evidence>
<keyword evidence="2" id="KW-0805">Transcription regulation</keyword>
<dbReference type="RefSeq" id="WP_161052431.1">
    <property type="nucleotide sequence ID" value="NZ_WWCR01000052.1"/>
</dbReference>
<accession>A0A7X4H7T6</accession>
<keyword evidence="4" id="KW-0804">Transcription</keyword>
<dbReference type="PROSITE" id="PS50931">
    <property type="entry name" value="HTH_LYSR"/>
    <property type="match status" value="1"/>
</dbReference>
<evidence type="ECO:0000256" key="4">
    <source>
        <dbReference type="ARBA" id="ARBA00023163"/>
    </source>
</evidence>
<gene>
    <name evidence="6" type="ORF">GTP56_27275</name>
</gene>
<dbReference type="Pfam" id="PF03466">
    <property type="entry name" value="LysR_substrate"/>
    <property type="match status" value="1"/>
</dbReference>
<comment type="caution">
    <text evidence="6">The sequence shown here is derived from an EMBL/GenBank/DDBJ whole genome shotgun (WGS) entry which is preliminary data.</text>
</comment>
<dbReference type="GO" id="GO:0003700">
    <property type="term" value="F:DNA-binding transcription factor activity"/>
    <property type="evidence" value="ECO:0007669"/>
    <property type="project" value="InterPro"/>
</dbReference>
<dbReference type="InterPro" id="IPR036390">
    <property type="entry name" value="WH_DNA-bd_sf"/>
</dbReference>
<dbReference type="Pfam" id="PF00126">
    <property type="entry name" value="HTH_1"/>
    <property type="match status" value="1"/>
</dbReference>
<dbReference type="PANTHER" id="PTHR30118">
    <property type="entry name" value="HTH-TYPE TRANSCRIPTIONAL REGULATOR LEUO-RELATED"/>
    <property type="match status" value="1"/>
</dbReference>
<keyword evidence="3" id="KW-0238">DNA-binding</keyword>
<dbReference type="SUPFAM" id="SSF46785">
    <property type="entry name" value="Winged helix' DNA-binding domain"/>
    <property type="match status" value="1"/>
</dbReference>
<dbReference type="GO" id="GO:0003677">
    <property type="term" value="F:DNA binding"/>
    <property type="evidence" value="ECO:0007669"/>
    <property type="project" value="UniProtKB-KW"/>
</dbReference>
<reference evidence="6 7" key="1">
    <citation type="submission" date="2019-12" db="EMBL/GenBank/DDBJ databases">
        <title>Novel species isolated from a subtropical stream in China.</title>
        <authorList>
            <person name="Lu H."/>
        </authorList>
    </citation>
    <scope>NUCLEOTIDE SEQUENCE [LARGE SCALE GENOMIC DNA]</scope>
    <source>
        <strain evidence="6 7">FT134W</strain>
    </source>
</reference>
<evidence type="ECO:0000259" key="5">
    <source>
        <dbReference type="PROSITE" id="PS50931"/>
    </source>
</evidence>